<comment type="subcellular location">
    <subcellularLocation>
        <location evidence="1">Peroxisome</location>
    </subcellularLocation>
</comment>
<dbReference type="GO" id="GO:0005777">
    <property type="term" value="C:peroxisome"/>
    <property type="evidence" value="ECO:0007669"/>
    <property type="project" value="UniProtKB-SubCell"/>
</dbReference>
<dbReference type="SUPFAM" id="SSF56801">
    <property type="entry name" value="Acetyl-CoA synthetase-like"/>
    <property type="match status" value="1"/>
</dbReference>
<evidence type="ECO:0000259" key="5">
    <source>
        <dbReference type="Pfam" id="PF00501"/>
    </source>
</evidence>
<keyword evidence="3" id="KW-0436">Ligase</keyword>
<dbReference type="InterPro" id="IPR020845">
    <property type="entry name" value="AMP-binding_CS"/>
</dbReference>
<sequence>MGEPITNNKSNNSDFRIEDNILIGKELSIPKVPINVAEETLKMLKSKPDFIGEVHALTGKVQTYADMSERSIKCALWLKKQGVKPGDIIGLCTDNNLEAFLVLLGTMYIGAISNTWDHELSPMTARYFLSLTSPKIVFTISSSAASLTQAAKELGMNLKVVTLDKLDGYESLEEDVVRDHDTRDVDEFKCFTTQPDDVAIIVPSSGTTGLPKGTMISHYSLHCCMHPEKNRDLVGHTCIVAPTMRWHYGVLMAYRIIAANAKKIIVPDNDDAEAFCQIIEKYRVTWFGTDPFMLIKLTKSKLLDKYRLPSLKIILSSGAHLKKEYLEALREKLPHVFVTNHYGTTDTACVCCAQTRTTKLGTVGYVSSNVRIKIVDQETEEALGPNKVGELRLKTLTMMKGYYNNPEETKRAFDSNGWLHSGDLAYYDDNGEVYIVDRISDFINFRSINVSPGEIETLLITHPAVLQAAVIGIPHEVDEERPKAFVHRMPDKSITEAELVRFVEKNMPDHCKLRGGVKFVDQLPRTATGKISRKQLREMYVD</sequence>
<protein>
    <submittedName>
        <fullName evidence="7">Luciferin 4-monooxygenase</fullName>
    </submittedName>
</protein>
<evidence type="ECO:0000313" key="8">
    <source>
        <dbReference type="Proteomes" id="UP000008237"/>
    </source>
</evidence>
<keyword evidence="8" id="KW-1185">Reference proteome</keyword>
<dbReference type="InterPro" id="IPR045851">
    <property type="entry name" value="AMP-bd_C_sf"/>
</dbReference>
<proteinExistence type="inferred from homology"/>
<feature type="domain" description="AMP-dependent synthetase/ligase" evidence="5">
    <location>
        <begin position="59"/>
        <end position="403"/>
    </location>
</feature>
<dbReference type="STRING" id="610380.E2BET0"/>
<dbReference type="Proteomes" id="UP000008237">
    <property type="component" value="Unassembled WGS sequence"/>
</dbReference>
<keyword evidence="7" id="KW-0560">Oxidoreductase</keyword>
<organism evidence="8">
    <name type="scientific">Harpegnathos saltator</name>
    <name type="common">Jerdon's jumping ant</name>
    <dbReference type="NCBI Taxonomy" id="610380"/>
    <lineage>
        <taxon>Eukaryota</taxon>
        <taxon>Metazoa</taxon>
        <taxon>Ecdysozoa</taxon>
        <taxon>Arthropoda</taxon>
        <taxon>Hexapoda</taxon>
        <taxon>Insecta</taxon>
        <taxon>Pterygota</taxon>
        <taxon>Neoptera</taxon>
        <taxon>Endopterygota</taxon>
        <taxon>Hymenoptera</taxon>
        <taxon>Apocrita</taxon>
        <taxon>Aculeata</taxon>
        <taxon>Formicoidea</taxon>
        <taxon>Formicidae</taxon>
        <taxon>Ponerinae</taxon>
        <taxon>Ponerini</taxon>
        <taxon>Harpegnathos</taxon>
    </lineage>
</organism>
<evidence type="ECO:0000256" key="4">
    <source>
        <dbReference type="ARBA" id="ARBA00023140"/>
    </source>
</evidence>
<dbReference type="Gene3D" id="3.40.50.12780">
    <property type="entry name" value="N-terminal domain of ligase-like"/>
    <property type="match status" value="1"/>
</dbReference>
<keyword evidence="4" id="KW-0576">Peroxisome</keyword>
<dbReference type="KEGG" id="hst:105182017"/>
<name>E2BET0_HARSA</name>
<dbReference type="PANTHER" id="PTHR24096:SF149">
    <property type="entry name" value="AMP-BINDING DOMAIN-CONTAINING PROTEIN-RELATED"/>
    <property type="match status" value="1"/>
</dbReference>
<reference evidence="7 8" key="1">
    <citation type="journal article" date="2010" name="Science">
        <title>Genomic comparison of the ants Camponotus floridanus and Harpegnathos saltator.</title>
        <authorList>
            <person name="Bonasio R."/>
            <person name="Zhang G."/>
            <person name="Ye C."/>
            <person name="Mutti N.S."/>
            <person name="Fang X."/>
            <person name="Qin N."/>
            <person name="Donahue G."/>
            <person name="Yang P."/>
            <person name="Li Q."/>
            <person name="Li C."/>
            <person name="Zhang P."/>
            <person name="Huang Z."/>
            <person name="Berger S.L."/>
            <person name="Reinberg D."/>
            <person name="Wang J."/>
            <person name="Liebig J."/>
        </authorList>
    </citation>
    <scope>NUCLEOTIDE SEQUENCE [LARGE SCALE GENOMIC DNA]</scope>
    <source>
        <strain evidence="7 8">R22 G/1</strain>
    </source>
</reference>
<dbReference type="EMBL" id="GL447857">
    <property type="protein sequence ID" value="EFN85796.1"/>
    <property type="molecule type" value="Genomic_DNA"/>
</dbReference>
<evidence type="ECO:0000256" key="2">
    <source>
        <dbReference type="ARBA" id="ARBA00006432"/>
    </source>
</evidence>
<comment type="similarity">
    <text evidence="2">Belongs to the ATP-dependent AMP-binding enzyme family.</text>
</comment>
<evidence type="ECO:0000313" key="7">
    <source>
        <dbReference type="EMBL" id="EFN85796.1"/>
    </source>
</evidence>
<dbReference type="OrthoDB" id="10253869at2759"/>
<dbReference type="Pfam" id="PF00501">
    <property type="entry name" value="AMP-binding"/>
    <property type="match status" value="1"/>
</dbReference>
<dbReference type="AlphaFoldDB" id="E2BET0"/>
<feature type="domain" description="AMP-binding enzyme C-terminal" evidence="6">
    <location>
        <begin position="454"/>
        <end position="530"/>
    </location>
</feature>
<evidence type="ECO:0000256" key="3">
    <source>
        <dbReference type="ARBA" id="ARBA00022598"/>
    </source>
</evidence>
<dbReference type="GO" id="GO:0004497">
    <property type="term" value="F:monooxygenase activity"/>
    <property type="evidence" value="ECO:0007669"/>
    <property type="project" value="UniProtKB-KW"/>
</dbReference>
<dbReference type="InParanoid" id="E2BET0"/>
<dbReference type="InterPro" id="IPR000873">
    <property type="entry name" value="AMP-dep_synth/lig_dom"/>
</dbReference>
<gene>
    <name evidence="7" type="ORF">EAI_04638</name>
</gene>
<dbReference type="Pfam" id="PF13193">
    <property type="entry name" value="AMP-binding_C"/>
    <property type="match status" value="1"/>
</dbReference>
<dbReference type="OMA" id="FQTRDTD"/>
<keyword evidence="7" id="KW-0503">Monooxygenase</keyword>
<dbReference type="GO" id="GO:0016405">
    <property type="term" value="F:CoA-ligase activity"/>
    <property type="evidence" value="ECO:0007669"/>
    <property type="project" value="TreeGrafter"/>
</dbReference>
<dbReference type="PANTHER" id="PTHR24096">
    <property type="entry name" value="LONG-CHAIN-FATTY-ACID--COA LIGASE"/>
    <property type="match status" value="1"/>
</dbReference>
<evidence type="ECO:0000259" key="6">
    <source>
        <dbReference type="Pfam" id="PF13193"/>
    </source>
</evidence>
<dbReference type="InterPro" id="IPR025110">
    <property type="entry name" value="AMP-bd_C"/>
</dbReference>
<dbReference type="Gene3D" id="3.30.300.30">
    <property type="match status" value="1"/>
</dbReference>
<dbReference type="InterPro" id="IPR042099">
    <property type="entry name" value="ANL_N_sf"/>
</dbReference>
<dbReference type="PROSITE" id="PS00455">
    <property type="entry name" value="AMP_BINDING"/>
    <property type="match status" value="1"/>
</dbReference>
<evidence type="ECO:0000256" key="1">
    <source>
        <dbReference type="ARBA" id="ARBA00004275"/>
    </source>
</evidence>
<accession>E2BET0</accession>